<dbReference type="Pfam" id="PF04347">
    <property type="entry name" value="FliO"/>
    <property type="match status" value="1"/>
</dbReference>
<evidence type="ECO:0000256" key="6">
    <source>
        <dbReference type="SAM" id="MobiDB-lite"/>
    </source>
</evidence>
<name>A0ABW5RXF8_9BACI</name>
<protein>
    <submittedName>
        <fullName evidence="9">Flagellar biosynthetic protein FliO</fullName>
    </submittedName>
</protein>
<comment type="subcellular location">
    <subcellularLocation>
        <location evidence="1">Cell membrane</location>
    </subcellularLocation>
</comment>
<proteinExistence type="predicted"/>
<dbReference type="RefSeq" id="WP_377937474.1">
    <property type="nucleotide sequence ID" value="NZ_JBHUMF010000031.1"/>
</dbReference>
<evidence type="ECO:0000256" key="5">
    <source>
        <dbReference type="ARBA" id="ARBA00023136"/>
    </source>
</evidence>
<gene>
    <name evidence="9" type="ORF">ACFSUL_18925</name>
</gene>
<keyword evidence="4 7" id="KW-1133">Transmembrane helix</keyword>
<dbReference type="EMBL" id="JBHUMF010000031">
    <property type="protein sequence ID" value="MFD2682819.1"/>
    <property type="molecule type" value="Genomic_DNA"/>
</dbReference>
<comment type="caution">
    <text evidence="9">The sequence shown here is derived from an EMBL/GenBank/DDBJ whole genome shotgun (WGS) entry which is preliminary data.</text>
</comment>
<evidence type="ECO:0000256" key="4">
    <source>
        <dbReference type="ARBA" id="ARBA00022989"/>
    </source>
</evidence>
<evidence type="ECO:0000256" key="3">
    <source>
        <dbReference type="ARBA" id="ARBA00022692"/>
    </source>
</evidence>
<evidence type="ECO:0000256" key="7">
    <source>
        <dbReference type="SAM" id="Phobius"/>
    </source>
</evidence>
<evidence type="ECO:0000256" key="1">
    <source>
        <dbReference type="ARBA" id="ARBA00004236"/>
    </source>
</evidence>
<sequence length="230" mass="26162">MRKKLPFILSVVVIFSILTCTLSIPVQAEFKPNVKNCLEQPDKCDDEEKQEGVQKEVEEDTNTDIDASSVTTSVTFMDYVKMVFALLFVVALIYFLLKFINKRSRSYNQTKIFHNLGGTPLGGNRSVQLVKVGNKLLILGVGEDIQLLKEIEDEQEKEEMLHYFSNDSTQMAGAKEFISNWFPKGNSGKSSSPNEAEPFQSVLKNQLDEVRKGRKKLLEDLKNKENNHHE</sequence>
<keyword evidence="5 7" id="KW-0472">Membrane</keyword>
<evidence type="ECO:0000313" key="10">
    <source>
        <dbReference type="Proteomes" id="UP001597506"/>
    </source>
</evidence>
<evidence type="ECO:0000313" key="9">
    <source>
        <dbReference type="EMBL" id="MFD2682819.1"/>
    </source>
</evidence>
<dbReference type="Proteomes" id="UP001597506">
    <property type="component" value="Unassembled WGS sequence"/>
</dbReference>
<feature type="chain" id="PRO_5045773052" evidence="8">
    <location>
        <begin position="29"/>
        <end position="230"/>
    </location>
</feature>
<reference evidence="10" key="1">
    <citation type="journal article" date="2019" name="Int. J. Syst. Evol. Microbiol.">
        <title>The Global Catalogue of Microorganisms (GCM) 10K type strain sequencing project: providing services to taxonomists for standard genome sequencing and annotation.</title>
        <authorList>
            <consortium name="The Broad Institute Genomics Platform"/>
            <consortium name="The Broad Institute Genome Sequencing Center for Infectious Disease"/>
            <person name="Wu L."/>
            <person name="Ma J."/>
        </authorList>
    </citation>
    <scope>NUCLEOTIDE SEQUENCE [LARGE SCALE GENOMIC DNA]</scope>
    <source>
        <strain evidence="10">KCTC 3913</strain>
    </source>
</reference>
<keyword evidence="3 7" id="KW-0812">Transmembrane</keyword>
<evidence type="ECO:0000256" key="2">
    <source>
        <dbReference type="ARBA" id="ARBA00022475"/>
    </source>
</evidence>
<keyword evidence="9" id="KW-0969">Cilium</keyword>
<keyword evidence="10" id="KW-1185">Reference proteome</keyword>
<accession>A0ABW5RXF8</accession>
<keyword evidence="8" id="KW-0732">Signal</keyword>
<keyword evidence="2" id="KW-1003">Cell membrane</keyword>
<feature type="transmembrane region" description="Helical" evidence="7">
    <location>
        <begin position="79"/>
        <end position="97"/>
    </location>
</feature>
<keyword evidence="9" id="KW-0966">Cell projection</keyword>
<keyword evidence="9" id="KW-0282">Flagellum</keyword>
<dbReference type="InterPro" id="IPR022781">
    <property type="entry name" value="Flagellar_biosynth_FliO"/>
</dbReference>
<feature type="signal peptide" evidence="8">
    <location>
        <begin position="1"/>
        <end position="28"/>
    </location>
</feature>
<feature type="region of interest" description="Disordered" evidence="6">
    <location>
        <begin position="184"/>
        <end position="207"/>
    </location>
</feature>
<evidence type="ECO:0000256" key="8">
    <source>
        <dbReference type="SAM" id="SignalP"/>
    </source>
</evidence>
<organism evidence="9 10">
    <name type="scientific">Bacillus seohaeanensis</name>
    <dbReference type="NCBI Taxonomy" id="284580"/>
    <lineage>
        <taxon>Bacteria</taxon>
        <taxon>Bacillati</taxon>
        <taxon>Bacillota</taxon>
        <taxon>Bacilli</taxon>
        <taxon>Bacillales</taxon>
        <taxon>Bacillaceae</taxon>
        <taxon>Bacillus</taxon>
    </lineage>
</organism>